<dbReference type="PROSITE" id="PS51318">
    <property type="entry name" value="TAT"/>
    <property type="match status" value="1"/>
</dbReference>
<evidence type="ECO:0000256" key="2">
    <source>
        <dbReference type="SAM" id="MobiDB-lite"/>
    </source>
</evidence>
<dbReference type="Proteomes" id="UP001500503">
    <property type="component" value="Unassembled WGS sequence"/>
</dbReference>
<feature type="signal peptide" evidence="4">
    <location>
        <begin position="1"/>
        <end position="28"/>
    </location>
</feature>
<keyword evidence="6" id="KW-1185">Reference proteome</keyword>
<feature type="transmembrane region" description="Helical" evidence="3">
    <location>
        <begin position="672"/>
        <end position="692"/>
    </location>
</feature>
<feature type="coiled-coil region" evidence="1">
    <location>
        <begin position="242"/>
        <end position="269"/>
    </location>
</feature>
<proteinExistence type="predicted"/>
<name>A0ABP8QDH7_9ACTN</name>
<keyword evidence="3" id="KW-0472">Membrane</keyword>
<evidence type="ECO:0000313" key="5">
    <source>
        <dbReference type="EMBL" id="GAA4501640.1"/>
    </source>
</evidence>
<feature type="chain" id="PRO_5047358399" evidence="4">
    <location>
        <begin position="29"/>
        <end position="699"/>
    </location>
</feature>
<gene>
    <name evidence="5" type="ORF">GCM10023191_052020</name>
</gene>
<organism evidence="5 6">
    <name type="scientific">Actinoallomurus oryzae</name>
    <dbReference type="NCBI Taxonomy" id="502180"/>
    <lineage>
        <taxon>Bacteria</taxon>
        <taxon>Bacillati</taxon>
        <taxon>Actinomycetota</taxon>
        <taxon>Actinomycetes</taxon>
        <taxon>Streptosporangiales</taxon>
        <taxon>Thermomonosporaceae</taxon>
        <taxon>Actinoallomurus</taxon>
    </lineage>
</organism>
<dbReference type="InterPro" id="IPR006311">
    <property type="entry name" value="TAT_signal"/>
</dbReference>
<feature type="region of interest" description="Disordered" evidence="2">
    <location>
        <begin position="145"/>
        <end position="168"/>
    </location>
</feature>
<dbReference type="RefSeq" id="WP_345468353.1">
    <property type="nucleotide sequence ID" value="NZ_BAABHF010000026.1"/>
</dbReference>
<protein>
    <submittedName>
        <fullName evidence="5">Uncharacterized protein</fullName>
    </submittedName>
</protein>
<keyword evidence="3" id="KW-1133">Transmembrane helix</keyword>
<reference evidence="6" key="1">
    <citation type="journal article" date="2019" name="Int. J. Syst. Evol. Microbiol.">
        <title>The Global Catalogue of Microorganisms (GCM) 10K type strain sequencing project: providing services to taxonomists for standard genome sequencing and annotation.</title>
        <authorList>
            <consortium name="The Broad Institute Genomics Platform"/>
            <consortium name="The Broad Institute Genome Sequencing Center for Infectious Disease"/>
            <person name="Wu L."/>
            <person name="Ma J."/>
        </authorList>
    </citation>
    <scope>NUCLEOTIDE SEQUENCE [LARGE SCALE GENOMIC DNA]</scope>
    <source>
        <strain evidence="6">JCM 17933</strain>
    </source>
</reference>
<comment type="caution">
    <text evidence="5">The sequence shown here is derived from an EMBL/GenBank/DDBJ whole genome shotgun (WGS) entry which is preliminary data.</text>
</comment>
<keyword evidence="3" id="KW-0812">Transmembrane</keyword>
<sequence>MRTRSPRRTAVLAAAVIALASAAPGAFASPRAAGSSATAAVADEDPNAIVQRIDADLKANDFDAADEEIGKLRSLWAKARQDTTSRGQQAANRLQGVIDQQARRVVDAKIDYALRQSTATKQQGERYWEAVIAGAIRPQVTGFNQKFRESPLDRRRRAQQGDTANRDAEIDVETATAIVEVTVGEGSGKATQILGTPSRVGLLNNPLANPAGKPVILVAPKGLKPQLATRLRSAGVKIVNNQTELRDELAALDRSRQAAKRQKKEQLRANLGLNCPGGPNKESIGGMTARGVPAASAPGCSGDDGLSNALDSKDLGGVDFSTLELRYLSDSPGSVKYSFSASPAAPGAEQDSLAALDAATTSTADLRTWLVLNPNKFWVNLNPTEPDRIIDPALGETNAGRALLDADLAMKRTEGRLLNPKTALGERYWNALLGSAKKTCYTSRMWIVPGDVEVREDGSSLYVIKASLNVKAKTDHLSGNYACPSDPAADARNERLEQTLVVPKIVEAVNTAPEYAPIRRAFLARVVAEWIRQRHQEGHHTSFDKLIDSGDIGPARLTNGWRPRQVFDDYVHSIQRGEFTYRHTVHEGRGVVTYKMTLGGVDFSRLDPTRLSAAQMRQRQPGLPQTVKASGTRPVAASDGSIWLGESAGSSGGGLWSRTTGTLASFATGRTGLAILIVVALAVVAFGIRGGAGRRRQEP</sequence>
<dbReference type="EMBL" id="BAABHF010000026">
    <property type="protein sequence ID" value="GAA4501640.1"/>
    <property type="molecule type" value="Genomic_DNA"/>
</dbReference>
<keyword evidence="4" id="KW-0732">Signal</keyword>
<evidence type="ECO:0000256" key="3">
    <source>
        <dbReference type="SAM" id="Phobius"/>
    </source>
</evidence>
<accession>A0ABP8QDH7</accession>
<evidence type="ECO:0000313" key="6">
    <source>
        <dbReference type="Proteomes" id="UP001500503"/>
    </source>
</evidence>
<evidence type="ECO:0000256" key="4">
    <source>
        <dbReference type="SAM" id="SignalP"/>
    </source>
</evidence>
<keyword evidence="1" id="KW-0175">Coiled coil</keyword>
<evidence type="ECO:0000256" key="1">
    <source>
        <dbReference type="SAM" id="Coils"/>
    </source>
</evidence>